<dbReference type="PANTHER" id="PTHR19303">
    <property type="entry name" value="TRANSPOSON"/>
    <property type="match status" value="1"/>
</dbReference>
<dbReference type="PANTHER" id="PTHR19303:SF73">
    <property type="entry name" value="PROTEIN PDC2"/>
    <property type="match status" value="1"/>
</dbReference>
<accession>A0A8J2RWP3</accession>
<dbReference type="Proteomes" id="UP000789390">
    <property type="component" value="Unassembled WGS sequence"/>
</dbReference>
<dbReference type="AlphaFoldDB" id="A0A8J2RWP3"/>
<dbReference type="Gene3D" id="1.10.10.60">
    <property type="entry name" value="Homeodomain-like"/>
    <property type="match status" value="1"/>
</dbReference>
<evidence type="ECO:0000256" key="1">
    <source>
        <dbReference type="ARBA" id="ARBA00004123"/>
    </source>
</evidence>
<keyword evidence="5" id="KW-1185">Reference proteome</keyword>
<comment type="caution">
    <text evidence="4">The sequence shown here is derived from an EMBL/GenBank/DDBJ whole genome shotgun (WGS) entry which is preliminary data.</text>
</comment>
<evidence type="ECO:0000313" key="4">
    <source>
        <dbReference type="EMBL" id="CAH0110004.1"/>
    </source>
</evidence>
<evidence type="ECO:0000313" key="5">
    <source>
        <dbReference type="Proteomes" id="UP000789390"/>
    </source>
</evidence>
<evidence type="ECO:0000256" key="2">
    <source>
        <dbReference type="ARBA" id="ARBA00023125"/>
    </source>
</evidence>
<dbReference type="EMBL" id="CAKKLH010000298">
    <property type="protein sequence ID" value="CAH0110004.1"/>
    <property type="molecule type" value="Genomic_DNA"/>
</dbReference>
<dbReference type="SMART" id="SM00674">
    <property type="entry name" value="CENPB"/>
    <property type="match status" value="1"/>
</dbReference>
<evidence type="ECO:0000259" key="3">
    <source>
        <dbReference type="PROSITE" id="PS51253"/>
    </source>
</evidence>
<comment type="subcellular location">
    <subcellularLocation>
        <location evidence="1">Nucleus</location>
    </subcellularLocation>
</comment>
<name>A0A8J2RWP3_9CRUS</name>
<proteinExistence type="predicted"/>
<dbReference type="GO" id="GO:0003677">
    <property type="term" value="F:DNA binding"/>
    <property type="evidence" value="ECO:0007669"/>
    <property type="project" value="UniProtKB-KW"/>
</dbReference>
<dbReference type="OrthoDB" id="6382167at2759"/>
<reference evidence="4" key="1">
    <citation type="submission" date="2021-11" db="EMBL/GenBank/DDBJ databases">
        <authorList>
            <person name="Schell T."/>
        </authorList>
    </citation>
    <scope>NUCLEOTIDE SEQUENCE</scope>
    <source>
        <strain evidence="4">M5</strain>
    </source>
</reference>
<dbReference type="GO" id="GO:0005634">
    <property type="term" value="C:nucleus"/>
    <property type="evidence" value="ECO:0007669"/>
    <property type="project" value="UniProtKB-SubCell"/>
</dbReference>
<dbReference type="InterPro" id="IPR009057">
    <property type="entry name" value="Homeodomain-like_sf"/>
</dbReference>
<dbReference type="SUPFAM" id="SSF46689">
    <property type="entry name" value="Homeodomain-like"/>
    <property type="match status" value="1"/>
</dbReference>
<dbReference type="InterPro" id="IPR050863">
    <property type="entry name" value="CenT-Element_Derived"/>
</dbReference>
<organism evidence="4 5">
    <name type="scientific">Daphnia galeata</name>
    <dbReference type="NCBI Taxonomy" id="27404"/>
    <lineage>
        <taxon>Eukaryota</taxon>
        <taxon>Metazoa</taxon>
        <taxon>Ecdysozoa</taxon>
        <taxon>Arthropoda</taxon>
        <taxon>Crustacea</taxon>
        <taxon>Branchiopoda</taxon>
        <taxon>Diplostraca</taxon>
        <taxon>Cladocera</taxon>
        <taxon>Anomopoda</taxon>
        <taxon>Daphniidae</taxon>
        <taxon>Daphnia</taxon>
    </lineage>
</organism>
<dbReference type="Pfam" id="PF03221">
    <property type="entry name" value="HTH_Tnp_Tc5"/>
    <property type="match status" value="1"/>
</dbReference>
<gene>
    <name evidence="4" type="ORF">DGAL_LOCUS13498</name>
</gene>
<protein>
    <recommendedName>
        <fullName evidence="3">HTH CENPB-type domain-containing protein</fullName>
    </recommendedName>
</protein>
<dbReference type="PROSITE" id="PS51253">
    <property type="entry name" value="HTH_CENPB"/>
    <property type="match status" value="1"/>
</dbReference>
<feature type="domain" description="HTH CENPB-type" evidence="3">
    <location>
        <begin position="1"/>
        <end position="74"/>
    </location>
</feature>
<dbReference type="InterPro" id="IPR006600">
    <property type="entry name" value="HTH_CenpB_DNA-bd_dom"/>
</dbReference>
<keyword evidence="2" id="KW-0238">DNA-binding</keyword>
<sequence>MANLSKNQELDKAVLQWFNEMRNPRGRLKPLSLSRAIIQARALHEAKLRGIADFIASDGWFRNWRTRYGTGKSLRLHGEAADVNIQETEPKIEIIRQKLTKYKTKNVFNMDESGLFYRALPTRTYVSSEEGDRTRIRGKKGRKGLKVGCSANVLDVGRIVKKCWDSLPRKTIVGCWLHSKCLPHLPSELGPSEDRQTIQRNAARDICEIFLNLSFDTSQESSQAVELANFSKVRSILSTCPEKLIY</sequence>